<accession>A0A9R1VQU3</accession>
<dbReference type="InterPro" id="IPR044297">
    <property type="entry name" value="CSI1/2/3"/>
</dbReference>
<evidence type="ECO:0000313" key="1">
    <source>
        <dbReference type="EMBL" id="KAJ0212002.1"/>
    </source>
</evidence>
<dbReference type="GO" id="GO:2001006">
    <property type="term" value="P:regulation of cellulose biosynthetic process"/>
    <property type="evidence" value="ECO:0007669"/>
    <property type="project" value="InterPro"/>
</dbReference>
<dbReference type="Gene3D" id="1.25.10.10">
    <property type="entry name" value="Leucine-rich Repeat Variant"/>
    <property type="match status" value="1"/>
</dbReference>
<dbReference type="PANTHER" id="PTHR46369">
    <property type="entry name" value="PROTEIN CELLULOSE SYNTHASE INTERACTIVE 1"/>
    <property type="match status" value="1"/>
</dbReference>
<dbReference type="InterPro" id="IPR016024">
    <property type="entry name" value="ARM-type_fold"/>
</dbReference>
<evidence type="ECO:0000313" key="2">
    <source>
        <dbReference type="Proteomes" id="UP000235145"/>
    </source>
</evidence>
<comment type="caution">
    <text evidence="1">The sequence shown here is derived from an EMBL/GenBank/DDBJ whole genome shotgun (WGS) entry which is preliminary data.</text>
</comment>
<dbReference type="GO" id="GO:0051211">
    <property type="term" value="P:anisotropic cell growth"/>
    <property type="evidence" value="ECO:0007669"/>
    <property type="project" value="InterPro"/>
</dbReference>
<dbReference type="EMBL" id="NBSK02000004">
    <property type="protein sequence ID" value="KAJ0212002.1"/>
    <property type="molecule type" value="Genomic_DNA"/>
</dbReference>
<dbReference type="PANTHER" id="PTHR46369:SF2">
    <property type="entry name" value="PROTEIN CELLULOSE SYNTHASE INTERACTIVE 1"/>
    <property type="match status" value="1"/>
</dbReference>
<dbReference type="GO" id="GO:0010330">
    <property type="term" value="C:cellulose synthase complex"/>
    <property type="evidence" value="ECO:0007669"/>
    <property type="project" value="InterPro"/>
</dbReference>
<dbReference type="Proteomes" id="UP000235145">
    <property type="component" value="Unassembled WGS sequence"/>
</dbReference>
<name>A0A9R1VQU3_LACSA</name>
<protein>
    <submittedName>
        <fullName evidence="1">Uncharacterized protein</fullName>
    </submittedName>
</protein>
<dbReference type="AlphaFoldDB" id="A0A9R1VQU3"/>
<dbReference type="InterPro" id="IPR011989">
    <property type="entry name" value="ARM-like"/>
</dbReference>
<dbReference type="SUPFAM" id="SSF48371">
    <property type="entry name" value="ARM repeat"/>
    <property type="match status" value="1"/>
</dbReference>
<dbReference type="GO" id="GO:0008017">
    <property type="term" value="F:microtubule binding"/>
    <property type="evidence" value="ECO:0007669"/>
    <property type="project" value="InterPro"/>
</dbReference>
<sequence>MRRSNKRAVAEAGGVQVVLDLIGSGDTDTLIQATMFINLLFSNKTIQEYASSETVRAITECYIAFNLSPSADLSSLIAAAIEKDLWATGTVHEEYLKALNELFGNFPRLRASEPATLSIPHLVTSLKTGSEATQEAALDALFIMRLAWSACPADVSRSQSNLRIIFTPYETTEVTLPSFLLATSLPKKSIKELLGADNKICPEKENALVLSYEEIQMMHIPPPYVSCVVGHYEHYLSTKFPFGSYTQVFIDPEMAVSSLSLGASMSIFSSQILYEEKIIDQVESRLKETTSRLEQQLAE</sequence>
<proteinExistence type="predicted"/>
<organism evidence="1 2">
    <name type="scientific">Lactuca sativa</name>
    <name type="common">Garden lettuce</name>
    <dbReference type="NCBI Taxonomy" id="4236"/>
    <lineage>
        <taxon>Eukaryota</taxon>
        <taxon>Viridiplantae</taxon>
        <taxon>Streptophyta</taxon>
        <taxon>Embryophyta</taxon>
        <taxon>Tracheophyta</taxon>
        <taxon>Spermatophyta</taxon>
        <taxon>Magnoliopsida</taxon>
        <taxon>eudicotyledons</taxon>
        <taxon>Gunneridae</taxon>
        <taxon>Pentapetalae</taxon>
        <taxon>asterids</taxon>
        <taxon>campanulids</taxon>
        <taxon>Asterales</taxon>
        <taxon>Asteraceae</taxon>
        <taxon>Cichorioideae</taxon>
        <taxon>Cichorieae</taxon>
        <taxon>Lactucinae</taxon>
        <taxon>Lactuca</taxon>
    </lineage>
</organism>
<gene>
    <name evidence="1" type="ORF">LSAT_V11C400217850</name>
</gene>
<reference evidence="1 2" key="1">
    <citation type="journal article" date="2017" name="Nat. Commun.">
        <title>Genome assembly with in vitro proximity ligation data and whole-genome triplication in lettuce.</title>
        <authorList>
            <person name="Reyes-Chin-Wo S."/>
            <person name="Wang Z."/>
            <person name="Yang X."/>
            <person name="Kozik A."/>
            <person name="Arikit S."/>
            <person name="Song C."/>
            <person name="Xia L."/>
            <person name="Froenicke L."/>
            <person name="Lavelle D.O."/>
            <person name="Truco M.J."/>
            <person name="Xia R."/>
            <person name="Zhu S."/>
            <person name="Xu C."/>
            <person name="Xu H."/>
            <person name="Xu X."/>
            <person name="Cox K."/>
            <person name="Korf I."/>
            <person name="Meyers B.C."/>
            <person name="Michelmore R.W."/>
        </authorList>
    </citation>
    <scope>NUCLEOTIDE SEQUENCE [LARGE SCALE GENOMIC DNA]</scope>
    <source>
        <strain evidence="2">cv. Salinas</strain>
        <tissue evidence="1">Seedlings</tissue>
    </source>
</reference>
<keyword evidence="2" id="KW-1185">Reference proteome</keyword>